<keyword evidence="3 5" id="KW-0378">Hydrolase</keyword>
<organism evidence="8 9">
    <name type="scientific">Micromonospora parastrephiae</name>
    <dbReference type="NCBI Taxonomy" id="2806101"/>
    <lineage>
        <taxon>Bacteria</taxon>
        <taxon>Bacillati</taxon>
        <taxon>Actinomycetota</taxon>
        <taxon>Actinomycetes</taxon>
        <taxon>Micromonosporales</taxon>
        <taxon>Micromonosporaceae</taxon>
        <taxon>Micromonospora</taxon>
    </lineage>
</organism>
<dbReference type="InterPro" id="IPR015500">
    <property type="entry name" value="Peptidase_S8_subtilisin-rel"/>
</dbReference>
<evidence type="ECO:0000259" key="7">
    <source>
        <dbReference type="Pfam" id="PF00082"/>
    </source>
</evidence>
<evidence type="ECO:0000256" key="4">
    <source>
        <dbReference type="ARBA" id="ARBA00022825"/>
    </source>
</evidence>
<dbReference type="InterPro" id="IPR050131">
    <property type="entry name" value="Peptidase_S8_subtilisin-like"/>
</dbReference>
<evidence type="ECO:0000256" key="5">
    <source>
        <dbReference type="PROSITE-ProRule" id="PRU01240"/>
    </source>
</evidence>
<proteinExistence type="inferred from homology"/>
<protein>
    <submittedName>
        <fullName evidence="8">S8 family serine peptidase</fullName>
    </submittedName>
</protein>
<dbReference type="PROSITE" id="PS51892">
    <property type="entry name" value="SUBTILASE"/>
    <property type="match status" value="1"/>
</dbReference>
<feature type="active site" description="Charge relay system" evidence="5">
    <location>
        <position position="238"/>
    </location>
</feature>
<reference evidence="8 9" key="1">
    <citation type="submission" date="2021-01" db="EMBL/GenBank/DDBJ databases">
        <title>Draft genome sequence of Micromonospora sp. strain STR1_7.</title>
        <authorList>
            <person name="Karlyshev A."/>
            <person name="Jawad R."/>
        </authorList>
    </citation>
    <scope>NUCLEOTIDE SEQUENCE [LARGE SCALE GENOMIC DNA]</scope>
    <source>
        <strain evidence="8 9">STR1-7</strain>
    </source>
</reference>
<dbReference type="SUPFAM" id="SSF52743">
    <property type="entry name" value="Subtilisin-like"/>
    <property type="match status" value="1"/>
</dbReference>
<comment type="caution">
    <text evidence="8">The sequence shown here is derived from an EMBL/GenBank/DDBJ whole genome shotgun (WGS) entry which is preliminary data.</text>
</comment>
<dbReference type="InterPro" id="IPR022398">
    <property type="entry name" value="Peptidase_S8_His-AS"/>
</dbReference>
<feature type="active site" description="Charge relay system" evidence="5">
    <location>
        <position position="206"/>
    </location>
</feature>
<feature type="domain" description="Peptidase S8/S53" evidence="7">
    <location>
        <begin position="197"/>
        <end position="460"/>
    </location>
</feature>
<keyword evidence="9" id="KW-1185">Reference proteome</keyword>
<name>A0ABS1XXE7_9ACTN</name>
<keyword evidence="2 5" id="KW-0645">Protease</keyword>
<evidence type="ECO:0000256" key="3">
    <source>
        <dbReference type="ARBA" id="ARBA00022801"/>
    </source>
</evidence>
<evidence type="ECO:0000313" key="8">
    <source>
        <dbReference type="EMBL" id="MBM0233946.1"/>
    </source>
</evidence>
<feature type="active site" description="Charge relay system" evidence="5">
    <location>
        <position position="413"/>
    </location>
</feature>
<dbReference type="Pfam" id="PF00082">
    <property type="entry name" value="Peptidase_S8"/>
    <property type="match status" value="1"/>
</dbReference>
<dbReference type="InterPro" id="IPR000209">
    <property type="entry name" value="Peptidase_S8/S53_dom"/>
</dbReference>
<dbReference type="RefSeq" id="WP_203177071.1">
    <property type="nucleotide sequence ID" value="NZ_JAEVHM010000107.1"/>
</dbReference>
<dbReference type="EMBL" id="JAEVHM010000107">
    <property type="protein sequence ID" value="MBM0233946.1"/>
    <property type="molecule type" value="Genomic_DNA"/>
</dbReference>
<gene>
    <name evidence="8" type="ORF">JNW91_20080</name>
</gene>
<dbReference type="InterPro" id="IPR036852">
    <property type="entry name" value="Peptidase_S8/S53_dom_sf"/>
</dbReference>
<dbReference type="Gene3D" id="3.40.50.200">
    <property type="entry name" value="Peptidase S8/S53 domain"/>
    <property type="match status" value="1"/>
</dbReference>
<evidence type="ECO:0000256" key="1">
    <source>
        <dbReference type="ARBA" id="ARBA00011073"/>
    </source>
</evidence>
<sequence>MAAALGATTPSGVAAAPTGRRAPEAVSITLITGDRVVVSAQGGTAIERAPGRAGIRFVNQTSEGHRLVIPVDALPLLRQGRLDKRLFDVTALSEFGYTGDRELPLLLSYQQGASARAAVGASGRVSRDISTVGMLAVRASRTRQADLWNSLTRGTTVDRSLRSGLDKVWLDGKRTLALDTAVAQVGVPAAWQQGLDGTGVTVAVLDSGIDAGHPDFAGRIAANENFLEGSAADDIDGHGTHVASIIAGSGAASGGRYRGVAPGAKLAMGKVCEGNYCDESAILAGMQWAAQKAPVVNMSLSGPDSPEVDPLEQAVEDLTAAYGTLFVLSAGNQGLLGSGTTGSPATADSGLAVGAVDDQDRLAGFSSRGPRIGDGAIKPDITAPGVGIVAARAAAGHAGAPVSDRYTSLSGTSMAAPMVAGAAAIVTQQHPGWSPRQRKALLMGAARPGDGIDVFGQGAGRLDVARAVRQTISVDEGSVSFGEQQWPHTDDTPVAKTLTYRNGGTTPVTLTLAVEGDADTFKLATTSLTVPAGGTATTTVTSDTRVEGPDGVRSARIVATAPGDVRVETPTAVEREVESYDVTFRHLGRDGLLNLNYWDLLIGLDIPHSYELFDGEEAQTVRLPKGKYGLIGNVYGQADTTMLVQTSFAADATRTVTLDARQARPVTIRVPRADARQATVKVNAYWTGRNAGFTTESAAPGDLHVGQIGPATPLTGFQSSISSVFARWKNDAEGFRDSPYTYETSYTRQGAFYTGFDKQVTAAELATVSARYAREADGATGAKYNWPVVGTVGGSTVGLPFSLPFERTEYLGTQGGVQWSTTFEQQVRTDPEYGPERVTQTAGPAQAFTVGRVYQQDWNRAVFAPLDPGVADGDFDTVFRRGDTIGASIPLFGEGSGHWGQRYLTGSARTALYAGGALIGETTSTDGEFTVPAERRDYRLEMSATSPAPHRLSTAVSGVWTFSSANGDTRLPLSTVRFSPSLDSNNAAPPGAFTVPVAVTPLAGSAATANRTLTAQFSVDDGRTWRSASVSADRRTLRVTNPAAGHLSLRVTATDRTGNTATVTVIRAYAVR</sequence>
<evidence type="ECO:0000313" key="9">
    <source>
        <dbReference type="Proteomes" id="UP000601027"/>
    </source>
</evidence>
<comment type="similarity">
    <text evidence="1 5 6">Belongs to the peptidase S8 family.</text>
</comment>
<dbReference type="Gene3D" id="2.60.40.10">
    <property type="entry name" value="Immunoglobulins"/>
    <property type="match status" value="1"/>
</dbReference>
<dbReference type="Proteomes" id="UP000601027">
    <property type="component" value="Unassembled WGS sequence"/>
</dbReference>
<dbReference type="PROSITE" id="PS00138">
    <property type="entry name" value="SUBTILASE_SER"/>
    <property type="match status" value="1"/>
</dbReference>
<evidence type="ECO:0000256" key="6">
    <source>
        <dbReference type="RuleBase" id="RU003355"/>
    </source>
</evidence>
<dbReference type="PRINTS" id="PR00723">
    <property type="entry name" value="SUBTILISIN"/>
</dbReference>
<dbReference type="PANTHER" id="PTHR43806">
    <property type="entry name" value="PEPTIDASE S8"/>
    <property type="match status" value="1"/>
</dbReference>
<keyword evidence="4 5" id="KW-0720">Serine protease</keyword>
<dbReference type="InterPro" id="IPR023828">
    <property type="entry name" value="Peptidase_S8_Ser-AS"/>
</dbReference>
<dbReference type="PANTHER" id="PTHR43806:SF11">
    <property type="entry name" value="CEREVISIN-RELATED"/>
    <property type="match status" value="1"/>
</dbReference>
<evidence type="ECO:0000256" key="2">
    <source>
        <dbReference type="ARBA" id="ARBA00022670"/>
    </source>
</evidence>
<dbReference type="InterPro" id="IPR023827">
    <property type="entry name" value="Peptidase_S8_Asp-AS"/>
</dbReference>
<dbReference type="PROSITE" id="PS00136">
    <property type="entry name" value="SUBTILASE_ASP"/>
    <property type="match status" value="1"/>
</dbReference>
<accession>A0ABS1XXE7</accession>
<dbReference type="InterPro" id="IPR013783">
    <property type="entry name" value="Ig-like_fold"/>
</dbReference>
<dbReference type="PROSITE" id="PS00137">
    <property type="entry name" value="SUBTILASE_HIS"/>
    <property type="match status" value="1"/>
</dbReference>